<proteinExistence type="predicted"/>
<reference evidence="2" key="1">
    <citation type="submission" date="2023-07" db="EMBL/GenBank/DDBJ databases">
        <title>Genome content predicts the carbon catabolic preferences of heterotrophic bacteria.</title>
        <authorList>
            <person name="Gralka M."/>
        </authorList>
    </citation>
    <scope>NUCLEOTIDE SEQUENCE</scope>
    <source>
        <strain evidence="2">5G01</strain>
    </source>
</reference>
<evidence type="ECO:0000313" key="2">
    <source>
        <dbReference type="EMBL" id="MDP2523399.1"/>
    </source>
</evidence>
<dbReference type="Proteomes" id="UP001177341">
    <property type="component" value="Unassembled WGS sequence"/>
</dbReference>
<keyword evidence="1" id="KW-0472">Membrane</keyword>
<comment type="caution">
    <text evidence="2">The sequence shown here is derived from an EMBL/GenBank/DDBJ whole genome shotgun (WGS) entry which is preliminary data.</text>
</comment>
<accession>A0ABT9EWG1</accession>
<evidence type="ECO:0000256" key="1">
    <source>
        <dbReference type="SAM" id="Phobius"/>
    </source>
</evidence>
<keyword evidence="1" id="KW-1133">Transmembrane helix</keyword>
<name>A0ABT9EWG1_9GAMM</name>
<organism evidence="2 3">
    <name type="scientific">Neptunomonas phycophila</name>
    <dbReference type="NCBI Taxonomy" id="1572645"/>
    <lineage>
        <taxon>Bacteria</taxon>
        <taxon>Pseudomonadati</taxon>
        <taxon>Pseudomonadota</taxon>
        <taxon>Gammaproteobacteria</taxon>
        <taxon>Oceanospirillales</taxon>
        <taxon>Oceanospirillaceae</taxon>
        <taxon>Neptunomonas</taxon>
    </lineage>
</organism>
<keyword evidence="1" id="KW-0812">Transmembrane</keyword>
<dbReference type="EMBL" id="JAUYVO010000008">
    <property type="protein sequence ID" value="MDP2523399.1"/>
    <property type="molecule type" value="Genomic_DNA"/>
</dbReference>
<feature type="transmembrane region" description="Helical" evidence="1">
    <location>
        <begin position="20"/>
        <end position="37"/>
    </location>
</feature>
<protein>
    <submittedName>
        <fullName evidence="2">Uncharacterized protein</fullName>
    </submittedName>
</protein>
<evidence type="ECO:0000313" key="3">
    <source>
        <dbReference type="Proteomes" id="UP001177341"/>
    </source>
</evidence>
<keyword evidence="3" id="KW-1185">Reference proteome</keyword>
<feature type="transmembrane region" description="Helical" evidence="1">
    <location>
        <begin position="43"/>
        <end position="68"/>
    </location>
</feature>
<gene>
    <name evidence="2" type="ORF">Q8W30_12535</name>
</gene>
<sequence length="83" mass="9665">MNKKQIKQDDWLRRMRWVGIPLFVISILSLWAGQWLANPTLGQIFIVTMPIVLVIGFVYNIRFVMIAVRLQKQEANKASPPKK</sequence>
<dbReference type="RefSeq" id="WP_075171001.1">
    <property type="nucleotide sequence ID" value="NZ_CAXHZV010000005.1"/>
</dbReference>